<dbReference type="AlphaFoldDB" id="A0A2C9CTG2"/>
<keyword evidence="2" id="KW-0645">Protease</keyword>
<dbReference type="EMBL" id="OCTN01000004">
    <property type="protein sequence ID" value="SOH94503.1"/>
    <property type="molecule type" value="Genomic_DNA"/>
</dbReference>
<protein>
    <submittedName>
        <fullName evidence="6">Putative phage cell wall peptidase, NlpC/P60 family</fullName>
    </submittedName>
</protein>
<evidence type="ECO:0000256" key="3">
    <source>
        <dbReference type="ARBA" id="ARBA00022801"/>
    </source>
</evidence>
<dbReference type="PROSITE" id="PS51935">
    <property type="entry name" value="NLPC_P60"/>
    <property type="match status" value="1"/>
</dbReference>
<evidence type="ECO:0000313" key="7">
    <source>
        <dbReference type="Proteomes" id="UP000220034"/>
    </source>
</evidence>
<comment type="similarity">
    <text evidence="1">Belongs to the peptidase C40 family.</text>
</comment>
<dbReference type="InterPro" id="IPR038765">
    <property type="entry name" value="Papain-like_cys_pep_sf"/>
</dbReference>
<organism evidence="6 7">
    <name type="scientific">Pontivivens marinum</name>
    <dbReference type="NCBI Taxonomy" id="1690039"/>
    <lineage>
        <taxon>Bacteria</taxon>
        <taxon>Pseudomonadati</taxon>
        <taxon>Pseudomonadota</taxon>
        <taxon>Alphaproteobacteria</taxon>
        <taxon>Rhodobacterales</taxon>
        <taxon>Paracoccaceae</taxon>
        <taxon>Pontivivens</taxon>
    </lineage>
</organism>
<feature type="domain" description="NlpC/P60" evidence="5">
    <location>
        <begin position="5"/>
        <end position="147"/>
    </location>
</feature>
<evidence type="ECO:0000256" key="2">
    <source>
        <dbReference type="ARBA" id="ARBA00022670"/>
    </source>
</evidence>
<dbReference type="Gene3D" id="3.90.1720.10">
    <property type="entry name" value="endopeptidase domain like (from Nostoc punctiforme)"/>
    <property type="match status" value="1"/>
</dbReference>
<reference evidence="7" key="1">
    <citation type="submission" date="2017-09" db="EMBL/GenBank/DDBJ databases">
        <authorList>
            <person name="Varghese N."/>
            <person name="Submissions S."/>
        </authorList>
    </citation>
    <scope>NUCLEOTIDE SEQUENCE [LARGE SCALE GENOMIC DNA]</scope>
    <source>
        <strain evidence="7">C7</strain>
    </source>
</reference>
<keyword evidence="3" id="KW-0378">Hydrolase</keyword>
<dbReference type="GO" id="GO:0006508">
    <property type="term" value="P:proteolysis"/>
    <property type="evidence" value="ECO:0007669"/>
    <property type="project" value="UniProtKB-KW"/>
</dbReference>
<dbReference type="GO" id="GO:0008234">
    <property type="term" value="F:cysteine-type peptidase activity"/>
    <property type="evidence" value="ECO:0007669"/>
    <property type="project" value="UniProtKB-KW"/>
</dbReference>
<evidence type="ECO:0000256" key="1">
    <source>
        <dbReference type="ARBA" id="ARBA00007074"/>
    </source>
</evidence>
<evidence type="ECO:0000313" key="6">
    <source>
        <dbReference type="EMBL" id="SOH94503.1"/>
    </source>
</evidence>
<evidence type="ECO:0000256" key="4">
    <source>
        <dbReference type="ARBA" id="ARBA00022807"/>
    </source>
</evidence>
<evidence type="ECO:0000259" key="5">
    <source>
        <dbReference type="PROSITE" id="PS51935"/>
    </source>
</evidence>
<dbReference type="InterPro" id="IPR000064">
    <property type="entry name" value="NLP_P60_dom"/>
</dbReference>
<dbReference type="NCBIfam" id="TIGR02219">
    <property type="entry name" value="phage_NlpC_fam"/>
    <property type="match status" value="1"/>
</dbReference>
<keyword evidence="4" id="KW-0788">Thiol protease</keyword>
<dbReference type="Proteomes" id="UP000220034">
    <property type="component" value="Unassembled WGS sequence"/>
</dbReference>
<keyword evidence="7" id="KW-1185">Reference proteome</keyword>
<gene>
    <name evidence="6" type="ORF">SAMN06273572_104202</name>
</gene>
<dbReference type="SUPFAM" id="SSF54001">
    <property type="entry name" value="Cysteine proteinases"/>
    <property type="match status" value="1"/>
</dbReference>
<dbReference type="OrthoDB" id="6058745at2"/>
<dbReference type="InterPro" id="IPR011929">
    <property type="entry name" value="Phage_pept_NlpC/P60"/>
</dbReference>
<dbReference type="Pfam" id="PF00877">
    <property type="entry name" value="NLPC_P60"/>
    <property type="match status" value="1"/>
</dbReference>
<accession>A0A2C9CTG2</accession>
<dbReference type="RefSeq" id="WP_097930329.1">
    <property type="nucleotide sequence ID" value="NZ_OCTN01000004.1"/>
</dbReference>
<name>A0A2C9CTG2_9RHOB</name>
<proteinExistence type="inferred from homology"/>
<sequence>MVDHYAKAEDVVAEARCWLGTPYQHQASVCGAGADCLGLIRGVWRALIGGEPEEMPGYTPDWSEIDRVERLHEGAARHLIQIAPPYRAGDVLLFRVKGQAVAKHLAILSDATPDAQRIIHAYSGHGVVESPLGPAWGRRIVAGFRFPVGRN</sequence>